<comment type="caution">
    <text evidence="2">The sequence shown here is derived from an EMBL/GenBank/DDBJ whole genome shotgun (WGS) entry which is preliminary data.</text>
</comment>
<dbReference type="InterPro" id="IPR036388">
    <property type="entry name" value="WH-like_DNA-bd_sf"/>
</dbReference>
<dbReference type="OrthoDB" id="9807800at2"/>
<dbReference type="InterPro" id="IPR039422">
    <property type="entry name" value="MarR/SlyA-like"/>
</dbReference>
<name>A0A2U2DMZ9_9HYPH</name>
<dbReference type="PANTHER" id="PTHR33164">
    <property type="entry name" value="TRANSCRIPTIONAL REGULATOR, MARR FAMILY"/>
    <property type="match status" value="1"/>
</dbReference>
<dbReference type="EMBL" id="QFBC01000009">
    <property type="protein sequence ID" value="PWE54673.1"/>
    <property type="molecule type" value="Genomic_DNA"/>
</dbReference>
<sequence length="149" mass="16173">MKTPGTLRQQDYETLADLRYALRLFMDFSASAAQSEGVPAQQHQALLAIKGAKRGEPVTVGTLAGRLLIAPHTATELVGRLIEAGLAKRQADPEDKRRQTVHLTEKAEELLVRLSEVHLAEIRELAPKLIALLTQLQGTVTTAADQGTS</sequence>
<reference evidence="2 3" key="1">
    <citation type="submission" date="2018-05" db="EMBL/GenBank/DDBJ databases">
        <title>The draft genome of strain NS-104.</title>
        <authorList>
            <person name="Hang P."/>
            <person name="Jiang J."/>
        </authorList>
    </citation>
    <scope>NUCLEOTIDE SEQUENCE [LARGE SCALE GENOMIC DNA]</scope>
    <source>
        <strain evidence="2 3">NS-104</strain>
    </source>
</reference>
<dbReference type="PROSITE" id="PS50995">
    <property type="entry name" value="HTH_MARR_2"/>
    <property type="match status" value="1"/>
</dbReference>
<evidence type="ECO:0000259" key="1">
    <source>
        <dbReference type="PROSITE" id="PS50995"/>
    </source>
</evidence>
<dbReference type="InterPro" id="IPR036390">
    <property type="entry name" value="WH_DNA-bd_sf"/>
</dbReference>
<dbReference type="Pfam" id="PF12802">
    <property type="entry name" value="MarR_2"/>
    <property type="match status" value="1"/>
</dbReference>
<dbReference type="Proteomes" id="UP000245252">
    <property type="component" value="Unassembled WGS sequence"/>
</dbReference>
<evidence type="ECO:0000313" key="2">
    <source>
        <dbReference type="EMBL" id="PWE54673.1"/>
    </source>
</evidence>
<protein>
    <submittedName>
        <fullName evidence="2">MarR family transcriptional regulator</fullName>
    </submittedName>
</protein>
<dbReference type="AlphaFoldDB" id="A0A2U2DMZ9"/>
<dbReference type="SUPFAM" id="SSF46785">
    <property type="entry name" value="Winged helix' DNA-binding domain"/>
    <property type="match status" value="1"/>
</dbReference>
<accession>A0A2U2DMZ9</accession>
<dbReference type="GO" id="GO:0003700">
    <property type="term" value="F:DNA-binding transcription factor activity"/>
    <property type="evidence" value="ECO:0007669"/>
    <property type="project" value="InterPro"/>
</dbReference>
<dbReference type="GO" id="GO:0006950">
    <property type="term" value="P:response to stress"/>
    <property type="evidence" value="ECO:0007669"/>
    <property type="project" value="TreeGrafter"/>
</dbReference>
<evidence type="ECO:0000313" key="3">
    <source>
        <dbReference type="Proteomes" id="UP000245252"/>
    </source>
</evidence>
<gene>
    <name evidence="2" type="ORF">DEM27_19350</name>
</gene>
<dbReference type="RefSeq" id="WP_109459893.1">
    <property type="nucleotide sequence ID" value="NZ_QFBC01000009.1"/>
</dbReference>
<feature type="domain" description="HTH marR-type" evidence="1">
    <location>
        <begin position="8"/>
        <end position="142"/>
    </location>
</feature>
<keyword evidence="3" id="KW-1185">Reference proteome</keyword>
<dbReference type="InterPro" id="IPR000835">
    <property type="entry name" value="HTH_MarR-typ"/>
</dbReference>
<dbReference type="PANTHER" id="PTHR33164:SF43">
    <property type="entry name" value="HTH-TYPE TRANSCRIPTIONAL REPRESSOR YETL"/>
    <property type="match status" value="1"/>
</dbReference>
<proteinExistence type="predicted"/>
<dbReference type="Gene3D" id="1.10.10.10">
    <property type="entry name" value="Winged helix-like DNA-binding domain superfamily/Winged helix DNA-binding domain"/>
    <property type="match status" value="1"/>
</dbReference>
<organism evidence="2 3">
    <name type="scientific">Metarhizobium album</name>
    <dbReference type="NCBI Taxonomy" id="2182425"/>
    <lineage>
        <taxon>Bacteria</taxon>
        <taxon>Pseudomonadati</taxon>
        <taxon>Pseudomonadota</taxon>
        <taxon>Alphaproteobacteria</taxon>
        <taxon>Hyphomicrobiales</taxon>
        <taxon>Rhizobiaceae</taxon>
        <taxon>Metarhizobium</taxon>
    </lineage>
</organism>
<dbReference type="SMART" id="SM00347">
    <property type="entry name" value="HTH_MARR"/>
    <property type="match status" value="1"/>
</dbReference>